<dbReference type="OrthoDB" id="10248838at2759"/>
<dbReference type="GO" id="GO:0032357">
    <property type="term" value="F:oxidized purine DNA binding"/>
    <property type="evidence" value="ECO:0007669"/>
    <property type="project" value="TreeGrafter"/>
</dbReference>
<dbReference type="Proteomes" id="UP000693970">
    <property type="component" value="Unassembled WGS sequence"/>
</dbReference>
<dbReference type="GO" id="GO:0006298">
    <property type="term" value="P:mismatch repair"/>
    <property type="evidence" value="ECO:0007669"/>
    <property type="project" value="TreeGrafter"/>
</dbReference>
<dbReference type="Pfam" id="PF00730">
    <property type="entry name" value="HhH-GPD"/>
    <property type="match status" value="1"/>
</dbReference>
<keyword evidence="10" id="KW-0408">Iron</keyword>
<evidence type="ECO:0000256" key="4">
    <source>
        <dbReference type="ARBA" id="ARBA00012045"/>
    </source>
</evidence>
<evidence type="ECO:0000256" key="1">
    <source>
        <dbReference type="ARBA" id="ARBA00000843"/>
    </source>
</evidence>
<keyword evidence="12" id="KW-0234">DNA repair</keyword>
<name>A0A9K3KGY7_9STRA</name>
<keyword evidence="11" id="KW-0411">Iron-sulfur</keyword>
<evidence type="ECO:0000256" key="8">
    <source>
        <dbReference type="ARBA" id="ARBA00022763"/>
    </source>
</evidence>
<dbReference type="SMART" id="SM00478">
    <property type="entry name" value="ENDO3c"/>
    <property type="match status" value="1"/>
</dbReference>
<feature type="domain" description="HhH-GPD" evidence="15">
    <location>
        <begin position="202"/>
        <end position="357"/>
    </location>
</feature>
<keyword evidence="7" id="KW-0479">Metal-binding</keyword>
<dbReference type="FunFam" id="1.10.340.30:FF:000002">
    <property type="entry name" value="Adenine DNA glycosylase"/>
    <property type="match status" value="1"/>
</dbReference>
<evidence type="ECO:0000256" key="9">
    <source>
        <dbReference type="ARBA" id="ARBA00022801"/>
    </source>
</evidence>
<dbReference type="PROSITE" id="PS01155">
    <property type="entry name" value="ENDONUCLEASE_III_2"/>
    <property type="match status" value="1"/>
</dbReference>
<evidence type="ECO:0000259" key="15">
    <source>
        <dbReference type="SMART" id="SM00478"/>
    </source>
</evidence>
<evidence type="ECO:0000313" key="16">
    <source>
        <dbReference type="EMBL" id="KAG7343417.1"/>
    </source>
</evidence>
<dbReference type="InterPro" id="IPR000445">
    <property type="entry name" value="HhH_motif"/>
</dbReference>
<dbReference type="InterPro" id="IPR029119">
    <property type="entry name" value="MutY_C"/>
</dbReference>
<feature type="region of interest" description="Disordered" evidence="14">
    <location>
        <begin position="1"/>
        <end position="25"/>
    </location>
</feature>
<feature type="compositionally biased region" description="Polar residues" evidence="14">
    <location>
        <begin position="10"/>
        <end position="19"/>
    </location>
</feature>
<organism evidence="16 17">
    <name type="scientific">Nitzschia inconspicua</name>
    <dbReference type="NCBI Taxonomy" id="303405"/>
    <lineage>
        <taxon>Eukaryota</taxon>
        <taxon>Sar</taxon>
        <taxon>Stramenopiles</taxon>
        <taxon>Ochrophyta</taxon>
        <taxon>Bacillariophyta</taxon>
        <taxon>Bacillariophyceae</taxon>
        <taxon>Bacillariophycidae</taxon>
        <taxon>Bacillariales</taxon>
        <taxon>Bacillariaceae</taxon>
        <taxon>Nitzschia</taxon>
    </lineage>
</organism>
<dbReference type="GO" id="GO:0051539">
    <property type="term" value="F:4 iron, 4 sulfur cluster binding"/>
    <property type="evidence" value="ECO:0007669"/>
    <property type="project" value="UniProtKB-KW"/>
</dbReference>
<feature type="compositionally biased region" description="Low complexity" evidence="14">
    <location>
        <begin position="114"/>
        <end position="134"/>
    </location>
</feature>
<dbReference type="InterPro" id="IPR044298">
    <property type="entry name" value="MIG/MutY"/>
</dbReference>
<proteinExistence type="inferred from homology"/>
<dbReference type="Pfam" id="PF14815">
    <property type="entry name" value="NUDIX_4"/>
    <property type="match status" value="1"/>
</dbReference>
<gene>
    <name evidence="16" type="ORF">IV203_021362</name>
</gene>
<comment type="caution">
    <text evidence="16">The sequence shown here is derived from an EMBL/GenBank/DDBJ whole genome shotgun (WGS) entry which is preliminary data.</text>
</comment>
<comment type="cofactor">
    <cofactor evidence="2">
        <name>[4Fe-4S] cluster</name>
        <dbReference type="ChEBI" id="CHEBI:49883"/>
    </cofactor>
</comment>
<keyword evidence="13" id="KW-0326">Glycosidase</keyword>
<reference evidence="16" key="2">
    <citation type="submission" date="2021-04" db="EMBL/GenBank/DDBJ databases">
        <authorList>
            <person name="Podell S."/>
        </authorList>
    </citation>
    <scope>NUCLEOTIDE SEQUENCE</scope>
    <source>
        <strain evidence="16">Hildebrandi</strain>
    </source>
</reference>
<comment type="catalytic activity">
    <reaction evidence="1">
        <text>Hydrolyzes free adenine bases from 7,8-dihydro-8-oxoguanine:adenine mismatched double-stranded DNA, leaving an apurinic site.</text>
        <dbReference type="EC" id="3.2.2.31"/>
    </reaction>
</comment>
<accession>A0A9K3KGY7</accession>
<evidence type="ECO:0000256" key="2">
    <source>
        <dbReference type="ARBA" id="ARBA00001966"/>
    </source>
</evidence>
<evidence type="ECO:0000256" key="6">
    <source>
        <dbReference type="ARBA" id="ARBA00022485"/>
    </source>
</evidence>
<keyword evidence="17" id="KW-1185">Reference proteome</keyword>
<reference evidence="16" key="1">
    <citation type="journal article" date="2021" name="Sci. Rep.">
        <title>Diploid genomic architecture of Nitzschia inconspicua, an elite biomass production diatom.</title>
        <authorList>
            <person name="Oliver A."/>
            <person name="Podell S."/>
            <person name="Pinowska A."/>
            <person name="Traller J.C."/>
            <person name="Smith S.R."/>
            <person name="McClure R."/>
            <person name="Beliaev A."/>
            <person name="Bohutskyi P."/>
            <person name="Hill E.A."/>
            <person name="Rabines A."/>
            <person name="Zheng H."/>
            <person name="Allen L.Z."/>
            <person name="Kuo A."/>
            <person name="Grigoriev I.V."/>
            <person name="Allen A.E."/>
            <person name="Hazlebeck D."/>
            <person name="Allen E.E."/>
        </authorList>
    </citation>
    <scope>NUCLEOTIDE SEQUENCE</scope>
    <source>
        <strain evidence="16">Hildebrandi</strain>
    </source>
</reference>
<dbReference type="InterPro" id="IPR003265">
    <property type="entry name" value="HhH-GPD_domain"/>
</dbReference>
<dbReference type="EC" id="3.2.2.31" evidence="4"/>
<evidence type="ECO:0000256" key="14">
    <source>
        <dbReference type="SAM" id="MobiDB-lite"/>
    </source>
</evidence>
<dbReference type="GO" id="GO:0046872">
    <property type="term" value="F:metal ion binding"/>
    <property type="evidence" value="ECO:0007669"/>
    <property type="project" value="UniProtKB-KW"/>
</dbReference>
<evidence type="ECO:0000256" key="13">
    <source>
        <dbReference type="ARBA" id="ARBA00023295"/>
    </source>
</evidence>
<dbReference type="EMBL" id="JAGRRH010000024">
    <property type="protein sequence ID" value="KAG7343417.1"/>
    <property type="molecule type" value="Genomic_DNA"/>
</dbReference>
<evidence type="ECO:0000256" key="12">
    <source>
        <dbReference type="ARBA" id="ARBA00023204"/>
    </source>
</evidence>
<keyword evidence="8" id="KW-0227">DNA damage</keyword>
<evidence type="ECO:0000256" key="11">
    <source>
        <dbReference type="ARBA" id="ARBA00023014"/>
    </source>
</evidence>
<evidence type="ECO:0000256" key="7">
    <source>
        <dbReference type="ARBA" id="ARBA00022723"/>
    </source>
</evidence>
<keyword evidence="6" id="KW-0004">4Fe-4S</keyword>
<evidence type="ECO:0000256" key="5">
    <source>
        <dbReference type="ARBA" id="ARBA00022023"/>
    </source>
</evidence>
<feature type="compositionally biased region" description="Polar residues" evidence="14">
    <location>
        <begin position="141"/>
        <end position="158"/>
    </location>
</feature>
<dbReference type="CDD" id="cd00056">
    <property type="entry name" value="ENDO3c"/>
    <property type="match status" value="1"/>
</dbReference>
<dbReference type="PANTHER" id="PTHR42944">
    <property type="entry name" value="ADENINE DNA GLYCOSYLASE"/>
    <property type="match status" value="1"/>
</dbReference>
<feature type="compositionally biased region" description="Polar residues" evidence="14">
    <location>
        <begin position="165"/>
        <end position="176"/>
    </location>
</feature>
<dbReference type="AlphaFoldDB" id="A0A9K3KGY7"/>
<dbReference type="GO" id="GO:0000701">
    <property type="term" value="F:purine-specific mismatch base pair DNA N-glycosylase activity"/>
    <property type="evidence" value="ECO:0007669"/>
    <property type="project" value="UniProtKB-EC"/>
</dbReference>
<keyword evidence="9" id="KW-0378">Hydrolase</keyword>
<comment type="similarity">
    <text evidence="3">Belongs to the Nth/MutY family.</text>
</comment>
<dbReference type="GO" id="GO:0035485">
    <property type="term" value="F:adenine/guanine mispair binding"/>
    <property type="evidence" value="ECO:0007669"/>
    <property type="project" value="TreeGrafter"/>
</dbReference>
<dbReference type="Pfam" id="PF00633">
    <property type="entry name" value="HHH"/>
    <property type="match status" value="1"/>
</dbReference>
<sequence>MAPSSKRQLRSVSRLSTNGDESDNYIVNDAHEENLSPLINIPIKRKARSTESYRGVTGNDEESSLLQQWMQHSHSDYHNFTIQEAREIRSALLQWYQANRRKLPWRGDPPPFDGSTSGINGNSGSGSNKNNNKGNIKRGQKATTDSGDTTQKPITSFFNAKPSVVPSSKQIEQNNIDSDDHSSLQKQAIPVTGYGVWVSEIMLQQTRVEAVIPYWIRWMESFPTVHDLADATEEQVNAHWAGLGFYRRARMLHQGAKFVVNELDGNLPTTPEELSKLPGIGPYTAAAIASIAYNVCVPVVDGNVCRVLSRLTGIANHIKNPILKDKLGWKLAAQIVEAGDGSSPGLVNQALMELGATYCAPSGSGIDDRDPLKEYYLSTKLGRAVLTMKQQNNDHVAFSSPEDVSLSKECCQLCDPVGRLAVLQQLQDSITNNTSVEEAAKVGHSIFPTDPPKTDKREEDLAVAVLSIHHDDNRHNRRYLLVKRPSTGLLAGQWEFPNVCVQVQNGKGTDKDKTKASSTKPPTKASRKHALTTFLLDDIFGNYTNEDIVASVSKLSRKVEGEPTEHIFSHVRHLMWLESGQFPTCLGKNDPLEWTSISGNQVRWMNEDDMKQVGITSGVKKVLKVVSQKQNSTTNKRKR</sequence>
<dbReference type="GO" id="GO:0005634">
    <property type="term" value="C:nucleus"/>
    <property type="evidence" value="ECO:0007669"/>
    <property type="project" value="TreeGrafter"/>
</dbReference>
<evidence type="ECO:0000256" key="10">
    <source>
        <dbReference type="ARBA" id="ARBA00023004"/>
    </source>
</evidence>
<evidence type="ECO:0000256" key="3">
    <source>
        <dbReference type="ARBA" id="ARBA00008343"/>
    </source>
</evidence>
<dbReference type="InterPro" id="IPR004036">
    <property type="entry name" value="Endonuclease-III-like_CS2"/>
</dbReference>
<dbReference type="GO" id="GO:0034039">
    <property type="term" value="F:8-oxo-7,8-dihydroguanine DNA N-glycosylase activity"/>
    <property type="evidence" value="ECO:0007669"/>
    <property type="project" value="TreeGrafter"/>
</dbReference>
<feature type="region of interest" description="Disordered" evidence="14">
    <location>
        <begin position="505"/>
        <end position="525"/>
    </location>
</feature>
<dbReference type="PANTHER" id="PTHR42944:SF1">
    <property type="entry name" value="ADENINE DNA GLYCOSYLASE"/>
    <property type="match status" value="1"/>
</dbReference>
<dbReference type="GO" id="GO:0006284">
    <property type="term" value="P:base-excision repair"/>
    <property type="evidence" value="ECO:0007669"/>
    <property type="project" value="InterPro"/>
</dbReference>
<feature type="region of interest" description="Disordered" evidence="14">
    <location>
        <begin position="102"/>
        <end position="184"/>
    </location>
</feature>
<protein>
    <recommendedName>
        <fullName evidence="5">Adenine DNA glycosylase</fullName>
        <ecNumber evidence="4">3.2.2.31</ecNumber>
    </recommendedName>
</protein>
<evidence type="ECO:0000313" key="17">
    <source>
        <dbReference type="Proteomes" id="UP000693970"/>
    </source>
</evidence>